<feature type="compositionally biased region" description="Basic and acidic residues" evidence="2">
    <location>
        <begin position="606"/>
        <end position="655"/>
    </location>
</feature>
<proteinExistence type="predicted"/>
<keyword evidence="1" id="KW-0862">Zinc</keyword>
<feature type="compositionally biased region" description="Basic and acidic residues" evidence="2">
    <location>
        <begin position="1"/>
        <end position="11"/>
    </location>
</feature>
<feature type="compositionally biased region" description="Low complexity" evidence="2">
    <location>
        <begin position="898"/>
        <end position="920"/>
    </location>
</feature>
<keyword evidence="1" id="KW-0479">Metal-binding</keyword>
<feature type="region of interest" description="Disordered" evidence="2">
    <location>
        <begin position="499"/>
        <end position="550"/>
    </location>
</feature>
<keyword evidence="1" id="KW-0863">Zinc-finger</keyword>
<feature type="compositionally biased region" description="Basic and acidic residues" evidence="2">
    <location>
        <begin position="101"/>
        <end position="113"/>
    </location>
</feature>
<dbReference type="InterPro" id="IPR039946">
    <property type="entry name" value="ZN839"/>
</dbReference>
<dbReference type="InterPro" id="IPR031885">
    <property type="entry name" value="DUF4764"/>
</dbReference>
<feature type="compositionally biased region" description="Polar residues" evidence="2">
    <location>
        <begin position="1061"/>
        <end position="1071"/>
    </location>
</feature>
<reference evidence="4" key="2">
    <citation type="submission" date="2021-01" db="UniProtKB">
        <authorList>
            <consortium name="EnsemblMetazoa"/>
        </authorList>
    </citation>
    <scope>IDENTIFICATION</scope>
</reference>
<dbReference type="KEGG" id="spu:577292"/>
<dbReference type="InParanoid" id="A0A7M7RC17"/>
<dbReference type="AlphaFoldDB" id="A0A7M7RC17"/>
<evidence type="ECO:0000313" key="4">
    <source>
        <dbReference type="EnsemblMetazoa" id="XP_782622"/>
    </source>
</evidence>
<feature type="compositionally biased region" description="Basic and acidic residues" evidence="2">
    <location>
        <begin position="582"/>
        <end position="592"/>
    </location>
</feature>
<dbReference type="EnsemblMetazoa" id="XM_777529">
    <property type="protein sequence ID" value="XP_782622"/>
    <property type="gene ID" value="LOC577292"/>
</dbReference>
<dbReference type="InterPro" id="IPR013087">
    <property type="entry name" value="Znf_C2H2_type"/>
</dbReference>
<dbReference type="PANTHER" id="PTHR16116:SF5">
    <property type="entry name" value="ZINC FINGER PROTEIN 839"/>
    <property type="match status" value="1"/>
</dbReference>
<feature type="region of interest" description="Disordered" evidence="2">
    <location>
        <begin position="1"/>
        <end position="113"/>
    </location>
</feature>
<organism evidence="4 5">
    <name type="scientific">Strongylocentrotus purpuratus</name>
    <name type="common">Purple sea urchin</name>
    <dbReference type="NCBI Taxonomy" id="7668"/>
    <lineage>
        <taxon>Eukaryota</taxon>
        <taxon>Metazoa</taxon>
        <taxon>Echinodermata</taxon>
        <taxon>Eleutherozoa</taxon>
        <taxon>Echinozoa</taxon>
        <taxon>Echinoidea</taxon>
        <taxon>Euechinoidea</taxon>
        <taxon>Echinacea</taxon>
        <taxon>Camarodonta</taxon>
        <taxon>Echinidea</taxon>
        <taxon>Strongylocentrotidae</taxon>
        <taxon>Strongylocentrotus</taxon>
    </lineage>
</organism>
<feature type="region of interest" description="Disordered" evidence="2">
    <location>
        <begin position="944"/>
        <end position="1082"/>
    </location>
</feature>
<feature type="compositionally biased region" description="Polar residues" evidence="2">
    <location>
        <begin position="960"/>
        <end position="975"/>
    </location>
</feature>
<protein>
    <recommendedName>
        <fullName evidence="3">C2H2-type domain-containing protein</fullName>
    </recommendedName>
</protein>
<dbReference type="PANTHER" id="PTHR16116">
    <property type="entry name" value="ZINC FINGER PROTEIN 839"/>
    <property type="match status" value="1"/>
</dbReference>
<sequence>MADAEGVEKVDSTPSDPDSETQDDLKQQGFNGENTTGTKEGKSLDLLSEALSKMDESGQEDDMNFSAAAGETADANTEAPGSGVLNDHDDKQDSGTVIPEAEQHGQGDGEAHSFPEVVDQDQMLIADSTSTSSNNGLIDDSIASQADCLTSQIDSESSKIDTGSSALALSGDSAMSSSSNNVLSDIAASSLLGSIATMIDSGSECSLTDNTRNKDGLNILEMASASSVGTTPTCIALTAAPAASPISLNLARSVQNTSLLVNGNSLLTGSSNIASLGTSLLNTPGLVQAISQQQTAPITSVPTLRVASSTPSPVTITVRTPPGTGALSQTLISNIVNTPEVQALLAKNPGQPITIVRVPDAPATVTTQSSTPAPAPLPAPAPAPAPVSAAILTPSQTQGSTIPLMKVVTNVTNKLQTPVRTFPPGTVLSNRLSNNGNPTTAITRTTSSPSSALVRASPSPKPAIVLGVKKKFGRGGGKAAVKGMAPAVPSSRDLHLLRQKRPANCKTRSGRVSRPPLYRIKEYKTMSNEELGDQPGSSDGEYSDYDETETGSSALSMYNLKRKYKCQNCEKRYIGKGGLARHYRENPTHGDPDSVFAKTEDEDQQFDERQSDEKDKQEEKTPSEADEKSNGDQSPKAEAEDEKPCSSEQTSKEDEQTSPVRPKPAIITYHYTPRTGPYKPRGRGRGRGRPPGSGRKVIDQSEDSPTVSSNSKDVEKEDTSTFKFFDPKSPLDEDLIKVTLPMLCKVIKPWEYTVARAQQTTTKDAIFPTILKSLKEMHTEARKMATSCLERISGAAAKDHSWKGSETQELLIEDDTMAKVLGVETGRYRFKNPSEDALPKTVRLLSRKQEAVLIKDKEQKQPRVAESVGEALQRKRRMGSPARSEPPSKKTPGTISILSPSRSASTRLTTPTATSSTSAAAKRVHTIGNIASIADVPLTSTTTVKPAAKRPIPPLGPISSKASKGLESNSAAFESSPTAKTTSATTTLPPLKPIKTKPTITQPASSSSKQVSNSSTTSTTNTTPSSSMSSDPQLMTGGLDTMATTSQAVSSDVADPAKAGASSSETGTSLMETGGETPSEDLVEQTTVLPEGTTIMQLEDGTFLLQKPDGTAMQIQTPDGMTIETVQALLSMEGGAIETVEEPSPQYILDDGSCVQLPAGMSLDMAVEMGLINQSTD</sequence>
<feature type="region of interest" description="Disordered" evidence="2">
    <location>
        <begin position="856"/>
        <end position="920"/>
    </location>
</feature>
<dbReference type="Pfam" id="PF15961">
    <property type="entry name" value="DUF4764"/>
    <property type="match status" value="1"/>
</dbReference>
<feature type="compositionally biased region" description="Low complexity" evidence="2">
    <location>
        <begin position="996"/>
        <end position="1030"/>
    </location>
</feature>
<reference evidence="5" key="1">
    <citation type="submission" date="2015-02" db="EMBL/GenBank/DDBJ databases">
        <title>Genome sequencing for Strongylocentrotus purpuratus.</title>
        <authorList>
            <person name="Murali S."/>
            <person name="Liu Y."/>
            <person name="Vee V."/>
            <person name="English A."/>
            <person name="Wang M."/>
            <person name="Skinner E."/>
            <person name="Han Y."/>
            <person name="Muzny D.M."/>
            <person name="Worley K.C."/>
            <person name="Gibbs R.A."/>
        </authorList>
    </citation>
    <scope>NUCLEOTIDE SEQUENCE</scope>
</reference>
<feature type="region of interest" description="Disordered" evidence="2">
    <location>
        <begin position="581"/>
        <end position="719"/>
    </location>
</feature>
<dbReference type="Proteomes" id="UP000007110">
    <property type="component" value="Unassembled WGS sequence"/>
</dbReference>
<dbReference type="OMA" id="PDGTAMQ"/>
<feature type="compositionally biased region" description="Basic residues" evidence="2">
    <location>
        <begin position="499"/>
        <end position="511"/>
    </location>
</feature>
<dbReference type="RefSeq" id="XP_782622.2">
    <property type="nucleotide sequence ID" value="XM_777529.4"/>
</dbReference>
<evidence type="ECO:0000256" key="1">
    <source>
        <dbReference type="PROSITE-ProRule" id="PRU00042"/>
    </source>
</evidence>
<accession>A0A7M7RC17</accession>
<name>A0A7M7RC17_STRPU</name>
<evidence type="ECO:0000256" key="2">
    <source>
        <dbReference type="SAM" id="MobiDB-lite"/>
    </source>
</evidence>
<evidence type="ECO:0000259" key="3">
    <source>
        <dbReference type="PROSITE" id="PS50157"/>
    </source>
</evidence>
<feature type="compositionally biased region" description="Low complexity" evidence="2">
    <location>
        <begin position="976"/>
        <end position="989"/>
    </location>
</feature>
<dbReference type="PROSITE" id="PS50157">
    <property type="entry name" value="ZINC_FINGER_C2H2_2"/>
    <property type="match status" value="1"/>
</dbReference>
<evidence type="ECO:0000313" key="5">
    <source>
        <dbReference type="Proteomes" id="UP000007110"/>
    </source>
</evidence>
<feature type="domain" description="C2H2-type" evidence="3">
    <location>
        <begin position="564"/>
        <end position="594"/>
    </location>
</feature>
<feature type="compositionally biased region" description="Polar residues" evidence="2">
    <location>
        <begin position="28"/>
        <end position="38"/>
    </location>
</feature>
<dbReference type="OrthoDB" id="5981545at2759"/>
<dbReference type="GeneID" id="577292"/>
<keyword evidence="5" id="KW-1185">Reference proteome</keyword>
<dbReference type="GO" id="GO:0008270">
    <property type="term" value="F:zinc ion binding"/>
    <property type="evidence" value="ECO:0007669"/>
    <property type="project" value="UniProtKB-KW"/>
</dbReference>